<proteinExistence type="predicted"/>
<reference evidence="1 2" key="1">
    <citation type="submission" date="2024-10" db="EMBL/GenBank/DDBJ databases">
        <title>The Natural Products Discovery Center: Release of the First 8490 Sequenced Strains for Exploring Actinobacteria Biosynthetic Diversity.</title>
        <authorList>
            <person name="Kalkreuter E."/>
            <person name="Kautsar S.A."/>
            <person name="Yang D."/>
            <person name="Bader C.D."/>
            <person name="Teijaro C.N."/>
            <person name="Fluegel L."/>
            <person name="Davis C.M."/>
            <person name="Simpson J.R."/>
            <person name="Lauterbach L."/>
            <person name="Steele A.D."/>
            <person name="Gui C."/>
            <person name="Meng S."/>
            <person name="Li G."/>
            <person name="Viehrig K."/>
            <person name="Ye F."/>
            <person name="Su P."/>
            <person name="Kiefer A.F."/>
            <person name="Nichols A."/>
            <person name="Cepeda A.J."/>
            <person name="Yan W."/>
            <person name="Fan B."/>
            <person name="Jiang Y."/>
            <person name="Adhikari A."/>
            <person name="Zheng C.-J."/>
            <person name="Schuster L."/>
            <person name="Cowan T.M."/>
            <person name="Smanski M.J."/>
            <person name="Chevrette M.G."/>
            <person name="De Carvalho L.P.S."/>
            <person name="Shen B."/>
        </authorList>
    </citation>
    <scope>NUCLEOTIDE SEQUENCE [LARGE SCALE GENOMIC DNA]</scope>
    <source>
        <strain evidence="1 2">NPDC050545</strain>
    </source>
</reference>
<dbReference type="RefSeq" id="WP_397091830.1">
    <property type="nucleotide sequence ID" value="NZ_JBITGY010000020.1"/>
</dbReference>
<evidence type="ECO:0000313" key="1">
    <source>
        <dbReference type="EMBL" id="MFI6505577.1"/>
    </source>
</evidence>
<comment type="caution">
    <text evidence="1">The sequence shown here is derived from an EMBL/GenBank/DDBJ whole genome shotgun (WGS) entry which is preliminary data.</text>
</comment>
<dbReference type="EMBL" id="JBITGY010000020">
    <property type="protein sequence ID" value="MFI6505577.1"/>
    <property type="molecule type" value="Genomic_DNA"/>
</dbReference>
<name>A0ABW7ZCD9_9ACTN</name>
<dbReference type="Proteomes" id="UP001612741">
    <property type="component" value="Unassembled WGS sequence"/>
</dbReference>
<organism evidence="1 2">
    <name type="scientific">Nonomuraea typhae</name>
    <dbReference type="NCBI Taxonomy" id="2603600"/>
    <lineage>
        <taxon>Bacteria</taxon>
        <taxon>Bacillati</taxon>
        <taxon>Actinomycetota</taxon>
        <taxon>Actinomycetes</taxon>
        <taxon>Streptosporangiales</taxon>
        <taxon>Streptosporangiaceae</taxon>
        <taxon>Nonomuraea</taxon>
    </lineage>
</organism>
<protein>
    <submittedName>
        <fullName evidence="1">Uncharacterized protein</fullName>
    </submittedName>
</protein>
<sequence length="365" mass="39604">MDLLARARELKPELVHYATSGRFGRELSAVLGRFYAGGQPQDEANAFLPVDYFVHQHRLSGGETVVERFLEERPGLDETDRALLLSWQEVVEGVFEVTGFDGPAVRLFNHVDELTYRTLSNLGEEAFAPLEPGVFVVGRLIPLGHDWLISATPAVHPAGVRETLIATAAHVALENPAAAFRNPGLLAAARHAQAEQRRCFIAYFGADLVVLQGDEVADELGAYLGYQAGQLGGDPAEPEVPAHVSAAGTVALIFDEAEGLGYYADFGRLAEIFERPDLVIRREGRDLVTAYLKGEAVSPVPLVRLAERDHAKASAVFARLLGRSGFQWERSGQALLRTHKPGHFAGPRLPTVVPRTRAVAAHLGG</sequence>
<gene>
    <name evidence="1" type="ORF">ACIBG2_49920</name>
</gene>
<evidence type="ECO:0000313" key="2">
    <source>
        <dbReference type="Proteomes" id="UP001612741"/>
    </source>
</evidence>
<keyword evidence="2" id="KW-1185">Reference proteome</keyword>
<accession>A0ABW7ZCD9</accession>